<dbReference type="PANTHER" id="PTHR47691">
    <property type="entry name" value="REGULATOR-RELATED"/>
    <property type="match status" value="1"/>
</dbReference>
<evidence type="ECO:0000259" key="1">
    <source>
        <dbReference type="Pfam" id="PF00931"/>
    </source>
</evidence>
<keyword evidence="3" id="KW-1185">Reference proteome</keyword>
<evidence type="ECO:0000313" key="2">
    <source>
        <dbReference type="EMBL" id="KPL77373.1"/>
    </source>
</evidence>
<dbReference type="GO" id="GO:0043531">
    <property type="term" value="F:ADP binding"/>
    <property type="evidence" value="ECO:0007669"/>
    <property type="project" value="InterPro"/>
</dbReference>
<proteinExistence type="predicted"/>
<dbReference type="STRING" id="229921.ADN01_15780"/>
<dbReference type="AlphaFoldDB" id="A0A0P6XM13"/>
<reference evidence="2 3" key="1">
    <citation type="submission" date="2015-07" db="EMBL/GenBank/DDBJ databases">
        <title>Genome sequence of Levilinea saccharolytica DSM 16555.</title>
        <authorList>
            <person name="Hemp J."/>
            <person name="Ward L.M."/>
            <person name="Pace L.A."/>
            <person name="Fischer W.W."/>
        </authorList>
    </citation>
    <scope>NUCLEOTIDE SEQUENCE [LARGE SCALE GENOMIC DNA]</scope>
    <source>
        <strain evidence="2 3">KIBI-1</strain>
    </source>
</reference>
<name>A0A0P6XM13_9CHLR</name>
<organism evidence="2 3">
    <name type="scientific">Levilinea saccharolytica</name>
    <dbReference type="NCBI Taxonomy" id="229921"/>
    <lineage>
        <taxon>Bacteria</taxon>
        <taxon>Bacillati</taxon>
        <taxon>Chloroflexota</taxon>
        <taxon>Anaerolineae</taxon>
        <taxon>Anaerolineales</taxon>
        <taxon>Anaerolineaceae</taxon>
        <taxon>Levilinea</taxon>
    </lineage>
</organism>
<dbReference type="RefSeq" id="WP_062419054.1">
    <property type="nucleotide sequence ID" value="NZ_DF967974.1"/>
</dbReference>
<dbReference type="InterPro" id="IPR002182">
    <property type="entry name" value="NB-ARC"/>
</dbReference>
<dbReference type="SUPFAM" id="SSF52540">
    <property type="entry name" value="P-loop containing nucleoside triphosphate hydrolases"/>
    <property type="match status" value="1"/>
</dbReference>
<feature type="domain" description="NB-ARC" evidence="1">
    <location>
        <begin position="180"/>
        <end position="344"/>
    </location>
</feature>
<protein>
    <recommendedName>
        <fullName evidence="1">NB-ARC domain-containing protein</fullName>
    </recommendedName>
</protein>
<dbReference type="Gene3D" id="3.40.50.300">
    <property type="entry name" value="P-loop containing nucleotide triphosphate hydrolases"/>
    <property type="match status" value="1"/>
</dbReference>
<gene>
    <name evidence="2" type="ORF">ADN01_15780</name>
</gene>
<accession>A0A0P6XM13</accession>
<dbReference type="OrthoDB" id="2893300at2"/>
<dbReference type="Pfam" id="PF00931">
    <property type="entry name" value="NB-ARC"/>
    <property type="match status" value="1"/>
</dbReference>
<dbReference type="PRINTS" id="PR00364">
    <property type="entry name" value="DISEASERSIST"/>
</dbReference>
<dbReference type="PANTHER" id="PTHR47691:SF3">
    <property type="entry name" value="HTH-TYPE TRANSCRIPTIONAL REGULATOR RV0890C-RELATED"/>
    <property type="match status" value="1"/>
</dbReference>
<comment type="caution">
    <text evidence="2">The sequence shown here is derived from an EMBL/GenBank/DDBJ whole genome shotgun (WGS) entry which is preliminary data.</text>
</comment>
<dbReference type="InterPro" id="IPR027417">
    <property type="entry name" value="P-loop_NTPase"/>
</dbReference>
<dbReference type="EMBL" id="LGCM01000060">
    <property type="protein sequence ID" value="KPL77373.1"/>
    <property type="molecule type" value="Genomic_DNA"/>
</dbReference>
<sequence length="494" mass="54071">MSQSQLSPDDLERALRALRRAEPLSGAFLHLQLLKTAAPARSPAVVLEETILRLTLEHLQQARAAAGVPTLTPTNPSREQNLDQLAADFSASSAQLEAWSAVYHRYLSPMDVSARDLAAAAHVAPRQFRRRLAAGLEHLLAALQRADEDVQSANRLSGLRRHIPPPEYLHFVGHSPLRARLLELLQKPCGPGFISLEGLGGIGKTALARTAAWDLAAQAELSGVAWVSARPAAPDSSAPHPIQRLDDIVTRISYQLGQDPLAGLTTTARLENLRPLLHEHPYLIVIDNLETLDDVKDVLPHLFPLSGQTRFLLTSRTNLSTYPFVQVVPVPELSIEEAHQLVTSELVRRGHTAGLSREVMAALFAHTGGLPLALKLAAAQLTLLPFDAILADLQHAANQDSAQLYTHIYRQSWGLLEDPARQLLLSMLMSSPDGETLPWLQAMSGLAPDEFTPALRSLQHFSLIEVGGGLGDPTYRLHRLTATFLQTNILQRWV</sequence>
<dbReference type="Proteomes" id="UP000050501">
    <property type="component" value="Unassembled WGS sequence"/>
</dbReference>
<evidence type="ECO:0000313" key="3">
    <source>
        <dbReference type="Proteomes" id="UP000050501"/>
    </source>
</evidence>